<dbReference type="InterPro" id="IPR021838">
    <property type="entry name" value="DUF3431"/>
</dbReference>
<dbReference type="SUPFAM" id="SSF53448">
    <property type="entry name" value="Nucleotide-diphospho-sugar transferases"/>
    <property type="match status" value="1"/>
</dbReference>
<organism evidence="3 4">
    <name type="scientific">Chrysophaeum taylorii</name>
    <dbReference type="NCBI Taxonomy" id="2483200"/>
    <lineage>
        <taxon>Eukaryota</taxon>
        <taxon>Sar</taxon>
        <taxon>Stramenopiles</taxon>
        <taxon>Ochrophyta</taxon>
        <taxon>Pelagophyceae</taxon>
        <taxon>Pelagomonadales</taxon>
        <taxon>Pelagomonadaceae</taxon>
        <taxon>Chrysophaeum</taxon>
    </lineage>
</organism>
<keyword evidence="2" id="KW-0732">Signal</keyword>
<keyword evidence="4" id="KW-1185">Reference proteome</keyword>
<dbReference type="PANTHER" id="PTHR37490">
    <property type="entry name" value="EXPRESSED PROTEIN"/>
    <property type="match status" value="1"/>
</dbReference>
<name>A0AAD7UGN6_9STRA</name>
<evidence type="ECO:0000313" key="3">
    <source>
        <dbReference type="EMBL" id="KAJ8604468.1"/>
    </source>
</evidence>
<evidence type="ECO:0000256" key="1">
    <source>
        <dbReference type="SAM" id="MobiDB-lite"/>
    </source>
</evidence>
<evidence type="ECO:0000256" key="2">
    <source>
        <dbReference type="SAM" id="SignalP"/>
    </source>
</evidence>
<proteinExistence type="predicted"/>
<dbReference type="InterPro" id="IPR029044">
    <property type="entry name" value="Nucleotide-diphossugar_trans"/>
</dbReference>
<sequence length="1116" mass="122769">MRHVATVVVATILALCAAGPRNASTATSSDGSVAAPRVVSFQSIRHPRNTRRDTPSSMVLEGIFVRDVTMPRSEGVPKFGSLIYVTSSPAFGATPQQTSFMLPVLDSTPNVHKHAELLACDATGLDVTGLTASIARDGFSVLRTMKMCRQMRLPENLVQVSWICTPSVERVAHPAPPREGEQQPQQQQGSSTVKLLLALLVSDEAETTDAVALTFSSTLTRPPSPHYRWGSCAAAYSALPMRGWGLEMASSLSCLSPTGSQTKCDAEAAEFNAEPLSIDVVVAVYHQPAAPMIRAVLRALPSYVVQRRVLYYAKGSLSLETAADIAHVRRLVDHEPLNTTVVAHLGMRNVGRCDHTYLLHIHAHYDDLADTTIFLKDTTAAHRHLAQMTNILAFLAKLPPVQQNFQAFCPREAGLESLSFELPSYESEQCWRFRNCYGRETYVRARDAPLERWLRKHAESTLDVALAHPEATPGKIWVCQGGVFAASANAIRTTERRIYAALIDELDDADSLEAGHFMERTWLHLFGVRAKMPAALPRLAVYTGIFDDSTHALDVQWLGKTLAPVTADDSSSSSRLRLDVDFLFFTNSAKAADVAARSGWTPSLIEHPGDAVKNRATMSELILKVAPHRLRRLARYDYTVFVELGRGVDMEAVAASVVNDLSTGASVAMAQTRVCCGTQRNNILGAVRSSLLAKPRASAVWPQLRTYVRAQLRAGARPDAKTFASSSCVVRRMTTHASRFGEAWLRHAVSAGAHHDELCLHFVRQKMPSVLVTARGRLLHVKDHVGAVPVTDQVVVEPAIRTWVFVATAESDATWNEMTKRAVRSAVVHTNLQPVCIFRGNATAPLARWLEAETSATVIYHEPLWARLIEEAIDIRGPENIKWSPLYAQVHSLIATFLRLDVSLLLPPAKTGDLVLYTDTDVYFARDVVLSDFGGKVPAYFTVGTEADAVLNPNLPGSGNAGVMLLNLDGLRRSYSGLLEFVFDDTNLNNGLHFGRFGPGDQGALNAYYQNTFDVISWPKFNWKPYWPLPDNLQDIALVHFHGPKPWHYHAWFQSHASPFSVFAGLLSKCSEPNRGCQYWLDKYEDFASSSSSSSSFATGPRQPLLSARQTSSARF</sequence>
<dbReference type="AlphaFoldDB" id="A0AAD7UGN6"/>
<dbReference type="Proteomes" id="UP001230188">
    <property type="component" value="Unassembled WGS sequence"/>
</dbReference>
<dbReference type="Pfam" id="PF11913">
    <property type="entry name" value="DUF3431"/>
    <property type="match status" value="1"/>
</dbReference>
<feature type="signal peptide" evidence="2">
    <location>
        <begin position="1"/>
        <end position="18"/>
    </location>
</feature>
<feature type="region of interest" description="Disordered" evidence="1">
    <location>
        <begin position="1093"/>
        <end position="1116"/>
    </location>
</feature>
<evidence type="ECO:0000313" key="4">
    <source>
        <dbReference type="Proteomes" id="UP001230188"/>
    </source>
</evidence>
<accession>A0AAD7UGN6</accession>
<feature type="chain" id="PRO_5042093215" evidence="2">
    <location>
        <begin position="19"/>
        <end position="1116"/>
    </location>
</feature>
<comment type="caution">
    <text evidence="3">The sequence shown here is derived from an EMBL/GenBank/DDBJ whole genome shotgun (WGS) entry which is preliminary data.</text>
</comment>
<dbReference type="PANTHER" id="PTHR37490:SF1">
    <property type="entry name" value="GLYCOSYLTRANSFERASE 2-LIKE DOMAIN-CONTAINING PROTEIN"/>
    <property type="match status" value="1"/>
</dbReference>
<dbReference type="Gene3D" id="3.90.550.10">
    <property type="entry name" value="Spore Coat Polysaccharide Biosynthesis Protein SpsA, Chain A"/>
    <property type="match status" value="1"/>
</dbReference>
<reference evidence="3" key="1">
    <citation type="submission" date="2023-01" db="EMBL/GenBank/DDBJ databases">
        <title>Metagenome sequencing of chrysophaentin producing Chrysophaeum taylorii.</title>
        <authorList>
            <person name="Davison J."/>
            <person name="Bewley C."/>
        </authorList>
    </citation>
    <scope>NUCLEOTIDE SEQUENCE</scope>
    <source>
        <strain evidence="3">NIES-1699</strain>
    </source>
</reference>
<gene>
    <name evidence="3" type="ORF">CTAYLR_000945</name>
</gene>
<protein>
    <submittedName>
        <fullName evidence="3">Uncharacterized protein</fullName>
    </submittedName>
</protein>
<dbReference type="EMBL" id="JAQMWT010000330">
    <property type="protein sequence ID" value="KAJ8604468.1"/>
    <property type="molecule type" value="Genomic_DNA"/>
</dbReference>